<name>A0AA88UE96_9ASTE</name>
<protein>
    <submittedName>
        <fullName evidence="1">Uncharacterized protein</fullName>
    </submittedName>
</protein>
<reference evidence="1" key="1">
    <citation type="submission" date="2022-12" db="EMBL/GenBank/DDBJ databases">
        <title>Draft genome assemblies for two species of Escallonia (Escalloniales).</title>
        <authorList>
            <person name="Chanderbali A."/>
            <person name="Dervinis C."/>
            <person name="Anghel I."/>
            <person name="Soltis D."/>
            <person name="Soltis P."/>
            <person name="Zapata F."/>
        </authorList>
    </citation>
    <scope>NUCLEOTIDE SEQUENCE</scope>
    <source>
        <strain evidence="1">UCBG92.1500</strain>
        <tissue evidence="1">Leaf</tissue>
    </source>
</reference>
<organism evidence="1 2">
    <name type="scientific">Escallonia rubra</name>
    <dbReference type="NCBI Taxonomy" id="112253"/>
    <lineage>
        <taxon>Eukaryota</taxon>
        <taxon>Viridiplantae</taxon>
        <taxon>Streptophyta</taxon>
        <taxon>Embryophyta</taxon>
        <taxon>Tracheophyta</taxon>
        <taxon>Spermatophyta</taxon>
        <taxon>Magnoliopsida</taxon>
        <taxon>eudicotyledons</taxon>
        <taxon>Gunneridae</taxon>
        <taxon>Pentapetalae</taxon>
        <taxon>asterids</taxon>
        <taxon>campanulids</taxon>
        <taxon>Escalloniales</taxon>
        <taxon>Escalloniaceae</taxon>
        <taxon>Escallonia</taxon>
    </lineage>
</organism>
<dbReference type="EMBL" id="JAVXUO010001736">
    <property type="protein sequence ID" value="KAK2979618.1"/>
    <property type="molecule type" value="Genomic_DNA"/>
</dbReference>
<dbReference type="Proteomes" id="UP001187471">
    <property type="component" value="Unassembled WGS sequence"/>
</dbReference>
<proteinExistence type="predicted"/>
<keyword evidence="2" id="KW-1185">Reference proteome</keyword>
<evidence type="ECO:0000313" key="1">
    <source>
        <dbReference type="EMBL" id="KAK2979618.1"/>
    </source>
</evidence>
<evidence type="ECO:0000313" key="2">
    <source>
        <dbReference type="Proteomes" id="UP001187471"/>
    </source>
</evidence>
<comment type="caution">
    <text evidence="1">The sequence shown here is derived from an EMBL/GenBank/DDBJ whole genome shotgun (WGS) entry which is preliminary data.</text>
</comment>
<sequence length="77" mass="8550">MVPQARGMGVEAPLVPLGVFHHRFDLQLHAQFCDSDVHRAFGRVGTGGRLHCQCGNSRANLWDNAMFDIISFAIVKE</sequence>
<accession>A0AA88UE96</accession>
<dbReference type="AlphaFoldDB" id="A0AA88UE96"/>
<gene>
    <name evidence="1" type="ORF">RJ640_020110</name>
</gene>